<evidence type="ECO:0000256" key="2">
    <source>
        <dbReference type="SAM" id="MobiDB-lite"/>
    </source>
</evidence>
<reference evidence="4 5" key="1">
    <citation type="journal article" date="2024" name="J. Plant Pathol.">
        <title>Sequence and assembly of the genome of Seiridium unicorne, isolate CBS 538.82, causal agent of cypress canker disease.</title>
        <authorList>
            <person name="Scali E."/>
            <person name="Rocca G.D."/>
            <person name="Danti R."/>
            <person name="Garbelotto M."/>
            <person name="Barberini S."/>
            <person name="Baroncelli R."/>
            <person name="Emiliani G."/>
        </authorList>
    </citation>
    <scope>NUCLEOTIDE SEQUENCE [LARGE SCALE GENOMIC DNA]</scope>
    <source>
        <strain evidence="4 5">BM-138-508</strain>
    </source>
</reference>
<accession>A0ABR2UKM8</accession>
<sequence>MSGQDKSSIPPIEIGTFDAFHPQNSEFIGSSSGVFFVNTVFRAFGKASHPTAQEGSQSAHSLETPSVNEFVGTAETFQEPPVEHLNSTGGPPSGSRVDEGSSRRIYGIEFPGLGEPPNLVLARDLMILYFQHWHAFYPFLNGRAFFDGVRSFYDGTTGDDQDGHGEVGRRTKLCRAVTYQCIFNLAACAHPQGLPPSSRIHSPSALTTILGRLSAGHDLATLQALLAAELYLVTKMSLRAASTVHGILTRLIYHSGLHRCPFRYIQLPRAVCEMRKRILWCAYTIDRYLSQSVGHPLALQDSEIDVCLPGENELHEPAAVRSDHDATRRSSVDDIQSHMPNTRARHRTAGVEGSAMETPLRATAALTSAARSPPNPSDRNCHSDHGVAVYVQEYLVTYSQLVAEALELFHKSLHARSITREKITELTYRISFWWNGLPAIFQADDAGGGQAAGPRPPYAAFFTISYYHLLILINRPFLSLRKDTMEFRSSLQQAIGASRGIVSRLEHVLSDPFLCAYPAMLSAAWMAGLVLAFAALLETYPISKANSEIIRCLETLQSLGLRWSSARHCHHALKALLERLNNQTAADSFVDQLHSNVDESQPRQAEVQTIPAPIELNQSTKRPRTYEDDAQVEPTARRVAMGSEPLCDGNSSTWPAWTPILQYNGPDFGFDAMQLGFHQVESQPLIDFGLSKGLFDDMGWTDFSLDSADT</sequence>
<evidence type="ECO:0000313" key="5">
    <source>
        <dbReference type="Proteomes" id="UP001408356"/>
    </source>
</evidence>
<keyword evidence="5" id="KW-1185">Reference proteome</keyword>
<evidence type="ECO:0000313" key="4">
    <source>
        <dbReference type="EMBL" id="KAK9415192.1"/>
    </source>
</evidence>
<organism evidence="4 5">
    <name type="scientific">Seiridium unicorne</name>
    <dbReference type="NCBI Taxonomy" id="138068"/>
    <lineage>
        <taxon>Eukaryota</taxon>
        <taxon>Fungi</taxon>
        <taxon>Dikarya</taxon>
        <taxon>Ascomycota</taxon>
        <taxon>Pezizomycotina</taxon>
        <taxon>Sordariomycetes</taxon>
        <taxon>Xylariomycetidae</taxon>
        <taxon>Amphisphaeriales</taxon>
        <taxon>Sporocadaceae</taxon>
        <taxon>Seiridium</taxon>
    </lineage>
</organism>
<evidence type="ECO:0000256" key="1">
    <source>
        <dbReference type="ARBA" id="ARBA00023242"/>
    </source>
</evidence>
<dbReference type="Pfam" id="PF04082">
    <property type="entry name" value="Fungal_trans"/>
    <property type="match status" value="1"/>
</dbReference>
<keyword evidence="1" id="KW-0539">Nucleus</keyword>
<proteinExistence type="predicted"/>
<dbReference type="InterPro" id="IPR050987">
    <property type="entry name" value="AtrR-like"/>
</dbReference>
<dbReference type="InterPro" id="IPR007219">
    <property type="entry name" value="XnlR_reg_dom"/>
</dbReference>
<comment type="caution">
    <text evidence="4">The sequence shown here is derived from an EMBL/GenBank/DDBJ whole genome shotgun (WGS) entry which is preliminary data.</text>
</comment>
<dbReference type="EMBL" id="JARVKF010000418">
    <property type="protein sequence ID" value="KAK9415192.1"/>
    <property type="molecule type" value="Genomic_DNA"/>
</dbReference>
<feature type="region of interest" description="Disordered" evidence="2">
    <location>
        <begin position="81"/>
        <end position="100"/>
    </location>
</feature>
<protein>
    <submittedName>
        <fullName evidence="4">Fungal-specific transcription factor domain-containing protein</fullName>
    </submittedName>
</protein>
<feature type="region of interest" description="Disordered" evidence="2">
    <location>
        <begin position="317"/>
        <end position="354"/>
    </location>
</feature>
<dbReference type="PANTHER" id="PTHR46910">
    <property type="entry name" value="TRANSCRIPTION FACTOR PDR1"/>
    <property type="match status" value="1"/>
</dbReference>
<evidence type="ECO:0000259" key="3">
    <source>
        <dbReference type="SMART" id="SM00906"/>
    </source>
</evidence>
<dbReference type="PANTHER" id="PTHR46910:SF9">
    <property type="entry name" value="MISCELLANEOUS ZN(II)2CYS6 TRANSCRIPTION FACTOR (EUROFUNG)"/>
    <property type="match status" value="1"/>
</dbReference>
<gene>
    <name evidence="4" type="ORF">SUNI508_02040</name>
</gene>
<dbReference type="Proteomes" id="UP001408356">
    <property type="component" value="Unassembled WGS sequence"/>
</dbReference>
<feature type="compositionally biased region" description="Basic and acidic residues" evidence="2">
    <location>
        <begin position="317"/>
        <end position="336"/>
    </location>
</feature>
<dbReference type="SMART" id="SM00906">
    <property type="entry name" value="Fungal_trans"/>
    <property type="match status" value="1"/>
</dbReference>
<name>A0ABR2UKM8_9PEZI</name>
<feature type="domain" description="Xylanolytic transcriptional activator regulatory" evidence="3">
    <location>
        <begin position="241"/>
        <end position="315"/>
    </location>
</feature>
<dbReference type="CDD" id="cd12148">
    <property type="entry name" value="fungal_TF_MHR"/>
    <property type="match status" value="1"/>
</dbReference>